<dbReference type="GO" id="GO:0008168">
    <property type="term" value="F:methyltransferase activity"/>
    <property type="evidence" value="ECO:0007669"/>
    <property type="project" value="UniProtKB-KW"/>
</dbReference>
<keyword evidence="2" id="KW-1185">Reference proteome</keyword>
<dbReference type="GO" id="GO:0032259">
    <property type="term" value="P:methylation"/>
    <property type="evidence" value="ECO:0007669"/>
    <property type="project" value="UniProtKB-KW"/>
</dbReference>
<dbReference type="Proteomes" id="UP000094527">
    <property type="component" value="Unassembled WGS sequence"/>
</dbReference>
<dbReference type="AlphaFoldDB" id="A0A1D2ME76"/>
<proteinExistence type="predicted"/>
<dbReference type="STRING" id="48709.A0A1D2ME76"/>
<keyword evidence="1" id="KW-0489">Methyltransferase</keyword>
<organism evidence="1 2">
    <name type="scientific">Orchesella cincta</name>
    <name type="common">Springtail</name>
    <name type="synonym">Podura cincta</name>
    <dbReference type="NCBI Taxonomy" id="48709"/>
    <lineage>
        <taxon>Eukaryota</taxon>
        <taxon>Metazoa</taxon>
        <taxon>Ecdysozoa</taxon>
        <taxon>Arthropoda</taxon>
        <taxon>Hexapoda</taxon>
        <taxon>Collembola</taxon>
        <taxon>Entomobryomorpha</taxon>
        <taxon>Entomobryoidea</taxon>
        <taxon>Orchesellidae</taxon>
        <taxon>Orchesellinae</taxon>
        <taxon>Orchesella</taxon>
    </lineage>
</organism>
<protein>
    <submittedName>
        <fullName evidence="1">Bifunctional lysine-specific demethylase and histidyl-hydroxylase NO66</fullName>
    </submittedName>
</protein>
<accession>A0A1D2ME76</accession>
<evidence type="ECO:0000313" key="2">
    <source>
        <dbReference type="Proteomes" id="UP000094527"/>
    </source>
</evidence>
<name>A0A1D2ME76_ORCCI</name>
<dbReference type="Gene3D" id="1.10.10.1500">
    <property type="entry name" value="JmjC domain-containing ribosomal oxygenase (ROX), dimer domain"/>
    <property type="match status" value="1"/>
</dbReference>
<dbReference type="EMBL" id="LJIJ01001619">
    <property type="protein sequence ID" value="ODM91259.1"/>
    <property type="molecule type" value="Genomic_DNA"/>
</dbReference>
<sequence>MNHALEKLMAKDVSFRQGLPNDYMSFMGIAHENTTDKENCTKRKTFSKKIEQLVTKLAKEPADFALTLYGKKFIWDPCLHSFHQRKGKLCC</sequence>
<reference evidence="1 2" key="1">
    <citation type="journal article" date="2016" name="Genome Biol. Evol.">
        <title>Gene Family Evolution Reflects Adaptation to Soil Environmental Stressors in the Genome of the Collembolan Orchesella cincta.</title>
        <authorList>
            <person name="Faddeeva-Vakhrusheva A."/>
            <person name="Derks M.F."/>
            <person name="Anvar S.Y."/>
            <person name="Agamennone V."/>
            <person name="Suring W."/>
            <person name="Smit S."/>
            <person name="van Straalen N.M."/>
            <person name="Roelofs D."/>
        </authorList>
    </citation>
    <scope>NUCLEOTIDE SEQUENCE [LARGE SCALE GENOMIC DNA]</scope>
    <source>
        <tissue evidence="1">Mixed pool</tissue>
    </source>
</reference>
<keyword evidence="1" id="KW-0808">Transferase</keyword>
<comment type="caution">
    <text evidence="1">The sequence shown here is derived from an EMBL/GenBank/DDBJ whole genome shotgun (WGS) entry which is preliminary data.</text>
</comment>
<evidence type="ECO:0000313" key="1">
    <source>
        <dbReference type="EMBL" id="ODM91259.1"/>
    </source>
</evidence>
<gene>
    <name evidence="1" type="ORF">Ocin01_15423</name>
</gene>
<dbReference type="OrthoDB" id="425950at2759"/>